<organism evidence="1 2">
    <name type="scientific">Nostoc flagelliforme CCNUN1</name>
    <dbReference type="NCBI Taxonomy" id="2038116"/>
    <lineage>
        <taxon>Bacteria</taxon>
        <taxon>Bacillati</taxon>
        <taxon>Cyanobacteriota</taxon>
        <taxon>Cyanophyceae</taxon>
        <taxon>Nostocales</taxon>
        <taxon>Nostocaceae</taxon>
        <taxon>Nostoc</taxon>
    </lineage>
</organism>
<keyword evidence="1" id="KW-0614">Plasmid</keyword>
<gene>
    <name evidence="1" type="ORF">COO91_09601</name>
</gene>
<dbReference type="KEGG" id="nfl:COO91_09601"/>
<accession>A0A2K8T6V7</accession>
<geneLocation type="plasmid" evidence="2">
    <name>pnfsy05</name>
</geneLocation>
<proteinExistence type="predicted"/>
<dbReference type="EMBL" id="CP024790">
    <property type="protein sequence ID" value="AUB43424.1"/>
    <property type="molecule type" value="Genomic_DNA"/>
</dbReference>
<keyword evidence="2" id="KW-1185">Reference proteome</keyword>
<reference evidence="1 2" key="1">
    <citation type="submission" date="2017-11" db="EMBL/GenBank/DDBJ databases">
        <title>Complete genome of a free-living desiccation-tolerant cyanobacterium and its photosynthetic adaptation to extreme terrestrial habitat.</title>
        <authorList>
            <person name="Shang J."/>
        </authorList>
    </citation>
    <scope>NUCLEOTIDE SEQUENCE [LARGE SCALE GENOMIC DNA]</scope>
    <source>
        <strain evidence="1 2">CCNUN1</strain>
        <plasmid evidence="2">pnfsy05</plasmid>
    </source>
</reference>
<protein>
    <submittedName>
        <fullName evidence="1">Uncharacterized protein</fullName>
    </submittedName>
</protein>
<dbReference type="Proteomes" id="UP000232003">
    <property type="component" value="Plasmid pNFSY05"/>
</dbReference>
<evidence type="ECO:0000313" key="1">
    <source>
        <dbReference type="EMBL" id="AUB43424.1"/>
    </source>
</evidence>
<name>A0A2K8T6V7_9NOSO</name>
<sequence>MAICEVLKSILFSLNLKKNSIILNGLNHSYPLTGAEPEMLRLRSE</sequence>
<evidence type="ECO:0000313" key="2">
    <source>
        <dbReference type="Proteomes" id="UP000232003"/>
    </source>
</evidence>
<dbReference type="AlphaFoldDB" id="A0A2K8T6V7"/>